<keyword evidence="4" id="KW-1185">Reference proteome</keyword>
<dbReference type="CDD" id="cd01650">
    <property type="entry name" value="RT_nLTR_like"/>
    <property type="match status" value="1"/>
</dbReference>
<dbReference type="Proteomes" id="UP000078561">
    <property type="component" value="Unassembled WGS sequence"/>
</dbReference>
<sequence>MAPIPATIHHTLATIPHLWPQTTRVSRRQNGHLPSPQPNLPLPHPPHPTLRDNHLQHWNALLTYGQATFLKLDGSSIIDWFVSTHHTDQVSSLVIRDDLSLGSDHKLMHFSFTPSAQLPPPIPPQQRQLWKMARLQEDHYYNLYRSCFSRVITTLQSALHQRTDQPRPDDDHQALIEQWNNDLCSTIYHALDHSLGRRQQRPPSHHHLFWTPEMLKAIDHREQNYTKWRRAYGLHKVSFWIKLQCSKAILRRLINRRRRQLWRTFCDTMANGDYTKATRKVKKMKSGRTVSPRYTHEDGPQAAVDTMADHLRNIYSGSFINPANHDNRSPSSSLPDALNPFTPTLVESTLFSLPRQKAPGIDSITTEILRPIGDLITPALTDLFTICWNWGYTPVNWRLAQVIAIHKKGPASDPSNYRPISLTSVFRKLLEKCLHDLLLSSSPTLDMAQGGFRIRRSAMDQAANLHQLCHFFTKKHKQPPTLAFLDIKSAYDTVDRATIWRQLQLTASPQLSRLIQHLFDDVSIVVMQQNYQSAPFSPVTGVLQGSILSPHLYSIYINSLPQLLQPPDAPEVPETPSDLLVTFNCLLYADDVALIGTPATIRGLLHGCEQHSQQLGYRWNPAKSVIVNPTSATDSTTSYSLYDTPIPHATTFKYLGIPFTHGGKIDRDQLIRNNGLKTAQSMFTLSTLGLNSSGYAKLLSVRLYQQFLRPQMEYGLAITHLGKERMRRLEQVQDTCLRRIFGAHDKSSTKVMKHMARIPDMAERYQILRFKHLLRSSFLPPDALLQKVITITMTSPGHALMKSSPWIQLIRQDLWQRFSAATPSPPIKPFLNQYLAANHAERSRSSVLLQQCRPRRGIDPILVTPMLNIHRSRLIRWRLGWLTGGTPKPCLCGTTITKQHIIDCLRLHPRLSVPRHIQDPLSYLLNRFPRRPRSHSTIAKWKLRWPIILAVLLTLELLQHPEHVEHQPAPEDPFLVWLDQKAARLCPQGSRSLSPSL</sequence>
<evidence type="ECO:0000259" key="2">
    <source>
        <dbReference type="PROSITE" id="PS50878"/>
    </source>
</evidence>
<dbReference type="EMBL" id="LT554135">
    <property type="protein sequence ID" value="SAM03419.1"/>
    <property type="molecule type" value="Genomic_DNA"/>
</dbReference>
<dbReference type="PROSITE" id="PS50878">
    <property type="entry name" value="RT_POL"/>
    <property type="match status" value="1"/>
</dbReference>
<organism evidence="3">
    <name type="scientific">Absidia glauca</name>
    <name type="common">Pin mould</name>
    <dbReference type="NCBI Taxonomy" id="4829"/>
    <lineage>
        <taxon>Eukaryota</taxon>
        <taxon>Fungi</taxon>
        <taxon>Fungi incertae sedis</taxon>
        <taxon>Mucoromycota</taxon>
        <taxon>Mucoromycotina</taxon>
        <taxon>Mucoromycetes</taxon>
        <taxon>Mucorales</taxon>
        <taxon>Cunninghamellaceae</taxon>
        <taxon>Absidia</taxon>
    </lineage>
</organism>
<dbReference type="InterPro" id="IPR000477">
    <property type="entry name" value="RT_dom"/>
</dbReference>
<accession>A0A163MCC0</accession>
<dbReference type="OrthoDB" id="2272068at2759"/>
<evidence type="ECO:0000313" key="4">
    <source>
        <dbReference type="Proteomes" id="UP000078561"/>
    </source>
</evidence>
<gene>
    <name evidence="3" type="primary">ABSGL_09248.1 scaffold 10873</name>
</gene>
<dbReference type="STRING" id="4829.A0A163MCC0"/>
<dbReference type="OMA" id="KVITITM"/>
<evidence type="ECO:0000256" key="1">
    <source>
        <dbReference type="SAM" id="MobiDB-lite"/>
    </source>
</evidence>
<name>A0A163MCC0_ABSGL</name>
<feature type="region of interest" description="Disordered" evidence="1">
    <location>
        <begin position="23"/>
        <end position="49"/>
    </location>
</feature>
<proteinExistence type="predicted"/>
<feature type="compositionally biased region" description="Pro residues" evidence="1">
    <location>
        <begin position="35"/>
        <end position="48"/>
    </location>
</feature>
<protein>
    <recommendedName>
        <fullName evidence="2">Reverse transcriptase domain-containing protein</fullName>
    </recommendedName>
</protein>
<reference evidence="3" key="1">
    <citation type="submission" date="2016-04" db="EMBL/GenBank/DDBJ databases">
        <authorList>
            <person name="Evans L.H."/>
            <person name="Alamgir A."/>
            <person name="Owens N."/>
            <person name="Weber N.D."/>
            <person name="Virtaneva K."/>
            <person name="Barbian K."/>
            <person name="Babar A."/>
            <person name="Rosenke K."/>
        </authorList>
    </citation>
    <scope>NUCLEOTIDE SEQUENCE [LARGE SCALE GENOMIC DNA]</scope>
    <source>
        <strain evidence="3">CBS 101.48</strain>
    </source>
</reference>
<dbReference type="InParanoid" id="A0A163MCC0"/>
<dbReference type="AlphaFoldDB" id="A0A163MCC0"/>
<evidence type="ECO:0000313" key="3">
    <source>
        <dbReference type="EMBL" id="SAM03419.1"/>
    </source>
</evidence>
<dbReference type="Pfam" id="PF00078">
    <property type="entry name" value="RVT_1"/>
    <property type="match status" value="1"/>
</dbReference>
<dbReference type="PANTHER" id="PTHR19446">
    <property type="entry name" value="REVERSE TRANSCRIPTASES"/>
    <property type="match status" value="1"/>
</dbReference>
<feature type="domain" description="Reverse transcriptase" evidence="2">
    <location>
        <begin position="386"/>
        <end position="659"/>
    </location>
</feature>